<dbReference type="GO" id="GO:0046872">
    <property type="term" value="F:metal ion binding"/>
    <property type="evidence" value="ECO:0007669"/>
    <property type="project" value="UniProtKB-KW"/>
</dbReference>
<dbReference type="SMART" id="SM00471">
    <property type="entry name" value="HDc"/>
    <property type="match status" value="1"/>
</dbReference>
<evidence type="ECO:0000256" key="1">
    <source>
        <dbReference type="ARBA" id="ARBA00001638"/>
    </source>
</evidence>
<sequence>MLKKITNLIFESLHLKRIKHEWWRLCGVENPDSVAEHSLNAAQIGYILAKMEWADAQKVVTMLVWHDITETRSGDHNKIAARYLLGKKEAEERIIHDQFDWLPFADDIFALFHEFEEKITLEGKIAKDADYLEVAFQAKAYVELGHVEAVNWIQNVGNALRTESAKKVWQEMNQTSFVDWWKQEGLKKVERVSK</sequence>
<dbReference type="PANTHER" id="PTHR11845:SF13">
    <property type="entry name" value="5'-DEOXYNUCLEOTIDASE HDDC2"/>
    <property type="match status" value="1"/>
</dbReference>
<reference evidence="9" key="1">
    <citation type="journal article" date="2012" name="Science">
        <title>Fermentation, hydrogen, and sulfur metabolism in multiple uncultivated bacterial phyla.</title>
        <authorList>
            <person name="Wrighton K.C."/>
            <person name="Thomas B.C."/>
            <person name="Sharon I."/>
            <person name="Miller C.S."/>
            <person name="Castelle C.J."/>
            <person name="VerBerkmoes N.C."/>
            <person name="Wilkins M.J."/>
            <person name="Hettich R.L."/>
            <person name="Lipton M.S."/>
            <person name="Williams K.H."/>
            <person name="Long P.E."/>
            <person name="Banfield J.F."/>
        </authorList>
    </citation>
    <scope>NUCLEOTIDE SEQUENCE [LARGE SCALE GENOMIC DNA]</scope>
</reference>
<evidence type="ECO:0000256" key="4">
    <source>
        <dbReference type="ARBA" id="ARBA00011738"/>
    </source>
</evidence>
<dbReference type="Gene3D" id="1.10.3210.10">
    <property type="entry name" value="Hypothetical protein af1432"/>
    <property type="match status" value="1"/>
</dbReference>
<comment type="catalytic activity">
    <reaction evidence="1">
        <text>a 2'-deoxyribonucleoside 5'-phosphate + H2O = a 2'-deoxyribonucleoside + phosphate</text>
        <dbReference type="Rhea" id="RHEA:36167"/>
        <dbReference type="ChEBI" id="CHEBI:15377"/>
        <dbReference type="ChEBI" id="CHEBI:18274"/>
        <dbReference type="ChEBI" id="CHEBI:43474"/>
        <dbReference type="ChEBI" id="CHEBI:65317"/>
        <dbReference type="EC" id="3.1.3.89"/>
    </reaction>
</comment>
<evidence type="ECO:0000313" key="9">
    <source>
        <dbReference type="EMBL" id="EKD30400.1"/>
    </source>
</evidence>
<proteinExistence type="predicted"/>
<evidence type="ECO:0000256" key="2">
    <source>
        <dbReference type="ARBA" id="ARBA00001936"/>
    </source>
</evidence>
<accession>K1XJ55</accession>
<evidence type="ECO:0000256" key="6">
    <source>
        <dbReference type="ARBA" id="ARBA00022723"/>
    </source>
</evidence>
<organism evidence="9">
    <name type="scientific">uncultured bacterium</name>
    <name type="common">gcode 4</name>
    <dbReference type="NCBI Taxonomy" id="1234023"/>
    <lineage>
        <taxon>Bacteria</taxon>
        <taxon>environmental samples</taxon>
    </lineage>
</organism>
<protein>
    <recommendedName>
        <fullName evidence="5">5'-deoxynucleotidase</fullName>
        <ecNumber evidence="5">3.1.3.89</ecNumber>
    </recommendedName>
</protein>
<dbReference type="SUPFAM" id="SSF109604">
    <property type="entry name" value="HD-domain/PDEase-like"/>
    <property type="match status" value="1"/>
</dbReference>
<name>K1XJ55_9BACT</name>
<keyword evidence="7" id="KW-0378">Hydrolase</keyword>
<comment type="cofactor">
    <cofactor evidence="3">
        <name>Co(2+)</name>
        <dbReference type="ChEBI" id="CHEBI:48828"/>
    </cofactor>
</comment>
<evidence type="ECO:0000256" key="5">
    <source>
        <dbReference type="ARBA" id="ARBA00012964"/>
    </source>
</evidence>
<dbReference type="AlphaFoldDB" id="K1XJ55"/>
<comment type="caution">
    <text evidence="9">The sequence shown here is derived from an EMBL/GenBank/DDBJ whole genome shotgun (WGS) entry which is preliminary data.</text>
</comment>
<comment type="subunit">
    <text evidence="4">Homodimer.</text>
</comment>
<evidence type="ECO:0000256" key="7">
    <source>
        <dbReference type="ARBA" id="ARBA00022801"/>
    </source>
</evidence>
<dbReference type="InterPro" id="IPR039356">
    <property type="entry name" value="YfbR/HDDC2"/>
</dbReference>
<dbReference type="GO" id="GO:0005737">
    <property type="term" value="C:cytoplasm"/>
    <property type="evidence" value="ECO:0007669"/>
    <property type="project" value="TreeGrafter"/>
</dbReference>
<feature type="domain" description="HD/PDEase" evidence="8">
    <location>
        <begin position="30"/>
        <end position="144"/>
    </location>
</feature>
<keyword evidence="6" id="KW-0479">Metal-binding</keyword>
<dbReference type="EC" id="3.1.3.89" evidence="5"/>
<gene>
    <name evidence="9" type="ORF">ACD_78C00067G0002</name>
</gene>
<comment type="cofactor">
    <cofactor evidence="2">
        <name>Mn(2+)</name>
        <dbReference type="ChEBI" id="CHEBI:29035"/>
    </cofactor>
</comment>
<dbReference type="InterPro" id="IPR006674">
    <property type="entry name" value="HD_domain"/>
</dbReference>
<dbReference type="EMBL" id="AMFJ01034067">
    <property type="protein sequence ID" value="EKD30400.1"/>
    <property type="molecule type" value="Genomic_DNA"/>
</dbReference>
<dbReference type="Pfam" id="PF13023">
    <property type="entry name" value="HD_3"/>
    <property type="match status" value="1"/>
</dbReference>
<dbReference type="InterPro" id="IPR003607">
    <property type="entry name" value="HD/PDEase_dom"/>
</dbReference>
<dbReference type="GO" id="GO:0002953">
    <property type="term" value="F:5'-deoxynucleotidase activity"/>
    <property type="evidence" value="ECO:0007669"/>
    <property type="project" value="UniProtKB-EC"/>
</dbReference>
<evidence type="ECO:0000259" key="8">
    <source>
        <dbReference type="SMART" id="SM00471"/>
    </source>
</evidence>
<evidence type="ECO:0000256" key="3">
    <source>
        <dbReference type="ARBA" id="ARBA00001941"/>
    </source>
</evidence>
<dbReference type="PANTHER" id="PTHR11845">
    <property type="entry name" value="5'-DEOXYNUCLEOTIDASE HDDC2"/>
    <property type="match status" value="1"/>
</dbReference>